<sequence>MPGSIIKVWIHIFGLLSTATLGISRTFVSIGNISQPYTITQVKNPHWSPKKVHVAELLAAPFRKHRIPMPKALQIAVDDVEANSTATGSVRRANGQSVAGSSGQFVFPVRIGTPSQTLYLLFDTGSGDFWVWSWLMPKALTSGRNIYVGTNSSSSAATRTQSFSVNYASGSAYGVVWNDDVWIDGNGGVSIGVLDNPVECAQNVGGVTLPALTAVDGLFGLNLWVNDSEAPIPQQTWFSYVAPSLAAPIFTVCLVQNGIGTMDFGFIDSSKYTGSIAYTPVATLASWPGSGYWLFNWSGFAIGTHAFNSTSIQILTDTGVNLINLPESIATSYYAQVKGSYMSDGGWAFPCAAILPTFTFGIGSSRFVVKAKHMIFVGLDDGTNCIGAIQPTDENSFAIFGVPWISALFLVHDYGKKRMGFAARVSD</sequence>
<protein>
    <recommendedName>
        <fullName evidence="4">Peptidase A1 domain-containing protein</fullName>
    </recommendedName>
</protein>
<keyword evidence="3" id="KW-1015">Disulfide bond</keyword>
<dbReference type="Proteomes" id="UP000469558">
    <property type="component" value="Unassembled WGS sequence"/>
</dbReference>
<organism evidence="5 6">
    <name type="scientific">Lachnellula suecica</name>
    <dbReference type="NCBI Taxonomy" id="602035"/>
    <lineage>
        <taxon>Eukaryota</taxon>
        <taxon>Fungi</taxon>
        <taxon>Dikarya</taxon>
        <taxon>Ascomycota</taxon>
        <taxon>Pezizomycotina</taxon>
        <taxon>Leotiomycetes</taxon>
        <taxon>Helotiales</taxon>
        <taxon>Lachnaceae</taxon>
        <taxon>Lachnellula</taxon>
    </lineage>
</organism>
<dbReference type="GO" id="GO:0006508">
    <property type="term" value="P:proteolysis"/>
    <property type="evidence" value="ECO:0007669"/>
    <property type="project" value="InterPro"/>
</dbReference>
<name>A0A8T9C4U0_9HELO</name>
<dbReference type="EMBL" id="QGMK01000684">
    <property type="protein sequence ID" value="TVY80436.1"/>
    <property type="molecule type" value="Genomic_DNA"/>
</dbReference>
<dbReference type="PROSITE" id="PS51767">
    <property type="entry name" value="PEPTIDASE_A1"/>
    <property type="match status" value="1"/>
</dbReference>
<feature type="domain" description="Peptidase A1" evidence="4">
    <location>
        <begin position="105"/>
        <end position="422"/>
    </location>
</feature>
<evidence type="ECO:0000256" key="2">
    <source>
        <dbReference type="PIRSR" id="PIRSR601461-1"/>
    </source>
</evidence>
<reference evidence="5 6" key="1">
    <citation type="submission" date="2018-05" db="EMBL/GenBank/DDBJ databases">
        <title>Genome sequencing and assembly of the regulated plant pathogen Lachnellula willkommii and related sister species for the development of diagnostic species identification markers.</title>
        <authorList>
            <person name="Giroux E."/>
            <person name="Bilodeau G."/>
        </authorList>
    </citation>
    <scope>NUCLEOTIDE SEQUENCE [LARGE SCALE GENOMIC DNA]</scope>
    <source>
        <strain evidence="5 6">CBS 268.59</strain>
    </source>
</reference>
<dbReference type="OrthoDB" id="2747330at2759"/>
<accession>A0A8T9C4U0</accession>
<feature type="disulfide bond" evidence="3">
    <location>
        <begin position="351"/>
        <end position="385"/>
    </location>
</feature>
<feature type="active site" evidence="2">
    <location>
        <position position="123"/>
    </location>
</feature>
<dbReference type="PRINTS" id="PR00792">
    <property type="entry name" value="PEPSIN"/>
</dbReference>
<evidence type="ECO:0000313" key="5">
    <source>
        <dbReference type="EMBL" id="TVY80436.1"/>
    </source>
</evidence>
<dbReference type="PANTHER" id="PTHR47966:SF2">
    <property type="entry name" value="ASPERGILLOPEPSIN-1-RELATED"/>
    <property type="match status" value="1"/>
</dbReference>
<gene>
    <name evidence="5" type="ORF">LSUE1_G006009</name>
</gene>
<evidence type="ECO:0000259" key="4">
    <source>
        <dbReference type="PROSITE" id="PS51767"/>
    </source>
</evidence>
<keyword evidence="6" id="KW-1185">Reference proteome</keyword>
<dbReference type="InterPro" id="IPR021109">
    <property type="entry name" value="Peptidase_aspartic_dom_sf"/>
</dbReference>
<evidence type="ECO:0000256" key="3">
    <source>
        <dbReference type="PIRSR" id="PIRSR601461-2"/>
    </source>
</evidence>
<dbReference type="AlphaFoldDB" id="A0A8T9C4U0"/>
<evidence type="ECO:0000313" key="6">
    <source>
        <dbReference type="Proteomes" id="UP000469558"/>
    </source>
</evidence>
<evidence type="ECO:0000256" key="1">
    <source>
        <dbReference type="ARBA" id="ARBA00007447"/>
    </source>
</evidence>
<proteinExistence type="inferred from homology"/>
<dbReference type="PANTHER" id="PTHR47966">
    <property type="entry name" value="BETA-SITE APP-CLEAVING ENZYME, ISOFORM A-RELATED"/>
    <property type="match status" value="1"/>
</dbReference>
<dbReference type="SUPFAM" id="SSF50630">
    <property type="entry name" value="Acid proteases"/>
    <property type="match status" value="1"/>
</dbReference>
<comment type="caution">
    <text evidence="5">The sequence shown here is derived from an EMBL/GenBank/DDBJ whole genome shotgun (WGS) entry which is preliminary data.</text>
</comment>
<dbReference type="InterPro" id="IPR033121">
    <property type="entry name" value="PEPTIDASE_A1"/>
</dbReference>
<dbReference type="InterPro" id="IPR001461">
    <property type="entry name" value="Aspartic_peptidase_A1"/>
</dbReference>
<comment type="similarity">
    <text evidence="1">Belongs to the peptidase A1 family.</text>
</comment>
<dbReference type="GO" id="GO:0004190">
    <property type="term" value="F:aspartic-type endopeptidase activity"/>
    <property type="evidence" value="ECO:0007669"/>
    <property type="project" value="InterPro"/>
</dbReference>
<dbReference type="Gene3D" id="2.40.70.10">
    <property type="entry name" value="Acid Proteases"/>
    <property type="match status" value="2"/>
</dbReference>
<dbReference type="Pfam" id="PF00026">
    <property type="entry name" value="Asp"/>
    <property type="match status" value="1"/>
</dbReference>
<feature type="active site" evidence="2">
    <location>
        <position position="317"/>
    </location>
</feature>